<dbReference type="EMBL" id="KI894022">
    <property type="protein sequence ID" value="OCF24600.1"/>
    <property type="molecule type" value="Genomic_DNA"/>
</dbReference>
<dbReference type="RefSeq" id="XP_019045670.1">
    <property type="nucleotide sequence ID" value="XM_019192673.1"/>
</dbReference>
<proteinExistence type="predicted"/>
<dbReference type="OrthoDB" id="2274644at2759"/>
<dbReference type="InterPro" id="IPR043519">
    <property type="entry name" value="NT_sf"/>
</dbReference>
<dbReference type="SUPFAM" id="SSF81631">
    <property type="entry name" value="PAP/OAS1 substrate-binding domain"/>
    <property type="match status" value="1"/>
</dbReference>
<dbReference type="Pfam" id="PF22600">
    <property type="entry name" value="MTPAP-like_central"/>
    <property type="match status" value="1"/>
</dbReference>
<dbReference type="KEGG" id="kbi:30210460"/>
<feature type="region of interest" description="Disordered" evidence="1">
    <location>
        <begin position="546"/>
        <end position="566"/>
    </location>
</feature>
<dbReference type="GO" id="GO:0010605">
    <property type="term" value="P:negative regulation of macromolecule metabolic process"/>
    <property type="evidence" value="ECO:0007669"/>
    <property type="project" value="UniProtKB-ARBA"/>
</dbReference>
<feature type="compositionally biased region" description="Low complexity" evidence="1">
    <location>
        <begin position="410"/>
        <end position="427"/>
    </location>
</feature>
<dbReference type="PANTHER" id="PTHR12271:SF40">
    <property type="entry name" value="POLY(A) RNA POLYMERASE GLD2"/>
    <property type="match status" value="1"/>
</dbReference>
<reference evidence="4" key="2">
    <citation type="submission" date="2013-07" db="EMBL/GenBank/DDBJ databases">
        <authorList>
            <consortium name="The Broad Institute Genome Sequencing Platform"/>
            <person name="Cuomo C."/>
            <person name="Litvintseva A."/>
            <person name="Chen Y."/>
            <person name="Heitman J."/>
            <person name="Sun S."/>
            <person name="Springer D."/>
            <person name="Dromer F."/>
            <person name="Young S.K."/>
            <person name="Zeng Q."/>
            <person name="Gargeya S."/>
            <person name="Fitzgerald M."/>
            <person name="Abouelleil A."/>
            <person name="Alvarado L."/>
            <person name="Berlin A.M."/>
            <person name="Chapman S.B."/>
            <person name="Dewar J."/>
            <person name="Goldberg J."/>
            <person name="Griggs A."/>
            <person name="Gujja S."/>
            <person name="Hansen M."/>
            <person name="Howarth C."/>
            <person name="Imamovic A."/>
            <person name="Larimer J."/>
            <person name="McCowan C."/>
            <person name="Murphy C."/>
            <person name="Pearson M."/>
            <person name="Priest M."/>
            <person name="Roberts A."/>
            <person name="Saif S."/>
            <person name="Shea T."/>
            <person name="Sykes S."/>
            <person name="Wortman J."/>
            <person name="Nusbaum C."/>
            <person name="Birren B."/>
        </authorList>
    </citation>
    <scope>NUCLEOTIDE SEQUENCE</scope>
    <source>
        <strain evidence="4">CBS 10118</strain>
    </source>
</reference>
<feature type="region of interest" description="Disordered" evidence="1">
    <location>
        <begin position="112"/>
        <end position="215"/>
    </location>
</feature>
<dbReference type="PANTHER" id="PTHR12271">
    <property type="entry name" value="POLY A POLYMERASE CID PAP -RELATED"/>
    <property type="match status" value="1"/>
</dbReference>
<feature type="compositionally biased region" description="Polar residues" evidence="1">
    <location>
        <begin position="200"/>
        <end position="209"/>
    </location>
</feature>
<sequence>MPPHQVHVHSHLTPSLLPSPQLISFDGYEDQSSLLDLDLDEFEFAPPPSSTPTERIRTHSYGGGSNININLESDSLNPEARAFYPSTPQAILLSSEGEVDNQEELRRLFTIYSRSPSPSPSPTPTPTASTGTGTTIVRQRRASSSTSPQDQRRRRSTSSANSLPEALPRKRRSTKEETLIQYDNYDDLSYPPSPVLDTPDLTSDSTASSYPLPDRPSTAGISQYIILSDPSDLEGLFTYRGTAYPFPQEALTVTQSRTRVGNTSANTGSKEEVEELIHFEEYQAAHSAGAYNTHSEDTDDSALIDLLGLGLDTSHKSEDSILKEVDFGLDHEGEAEEAYSHHTGIDYKFGLDTDESDDIEGLVDLGFQDNIARMNGHLPYDDQPDGDSSSNAIKGATAYLNPLNQSSQAASSSLNSASSSFSPQSSSTPTVHNVSPYNLLLSKPSPRATVPSSLIHPSQPDVFQSEIMQAWISTEPTQASKDFIMDLLSKLTSVINRRFGSKGDQRFLVDVFGSVSWGGETGKSGDLDLVILDRAQLRGYEPSLWRQPADGTANSNPTRAMNGRRSVPPPISELPRCYYTYDLASCLREAGMREVQPIPSASTPIVKFKDPTGKMECDINVNDLGGWYNSSLILHYCLISPYLLRPMIYILKRWLSSQDLNDASGAKGPATMSSYCLTLMIIAYLQARGCLPNLQRDINVPPISLASDPSDPDVIWVSWSKQQGVPAHVAFSLSPPGDWKSSEPDLTVSDAVRGFFAFFSHTSPLFSASQQEKARFDHTKQIISILQGGLASRVTSVGGGRIEDQQQRNQLQQQGFSLSQIDSVMEMMRETRIKKEEKMGKGDRGIQPRNWSERRLVVQDPFLWQKNCAGMMSKAGLDRFFACVDRAHEMLRNKGKSATIVELLFNPNPIVYKPPTLGRGRGFGGSPVSMRGMQGGRGLWSP</sequence>
<evidence type="ECO:0000313" key="5">
    <source>
        <dbReference type="Proteomes" id="UP000092730"/>
    </source>
</evidence>
<feature type="region of interest" description="Disordered" evidence="1">
    <location>
        <begin position="916"/>
        <end position="942"/>
    </location>
</feature>
<evidence type="ECO:0000313" key="3">
    <source>
        <dbReference type="EMBL" id="OCF24600.1"/>
    </source>
</evidence>
<feature type="domain" description="Poly(A) RNA polymerase mitochondrial-like central palm" evidence="2">
    <location>
        <begin position="464"/>
        <end position="637"/>
    </location>
</feature>
<dbReference type="VEuPathDB" id="FungiDB:I302_06061"/>
<reference evidence="3" key="3">
    <citation type="submission" date="2014-01" db="EMBL/GenBank/DDBJ databases">
        <title>Evolution of pathogenesis and genome organization in the Tremellales.</title>
        <authorList>
            <person name="Cuomo C."/>
            <person name="Litvintseva A."/>
            <person name="Heitman J."/>
            <person name="Chen Y."/>
            <person name="Sun S."/>
            <person name="Springer D."/>
            <person name="Dromer F."/>
            <person name="Young S."/>
            <person name="Zeng Q."/>
            <person name="Chapman S."/>
            <person name="Gujja S."/>
            <person name="Saif S."/>
            <person name="Birren B."/>
        </authorList>
    </citation>
    <scope>NUCLEOTIDE SEQUENCE</scope>
    <source>
        <strain evidence="3">CBS 10118</strain>
    </source>
</reference>
<dbReference type="Gene3D" id="3.30.460.10">
    <property type="entry name" value="Beta Polymerase, domain 2"/>
    <property type="match status" value="1"/>
</dbReference>
<reference evidence="4" key="4">
    <citation type="submission" date="2024-02" db="EMBL/GenBank/DDBJ databases">
        <title>Comparative genomics of Cryptococcus and Kwoniella reveals pathogenesis evolution and contrasting modes of karyotype evolution via chromosome fusion or intercentromeric recombination.</title>
        <authorList>
            <person name="Coelho M.A."/>
            <person name="David-Palma M."/>
            <person name="Shea T."/>
            <person name="Bowers K."/>
            <person name="McGinley-Smith S."/>
            <person name="Mohammad A.W."/>
            <person name="Gnirke A."/>
            <person name="Yurkov A.M."/>
            <person name="Nowrousian M."/>
            <person name="Sun S."/>
            <person name="Cuomo C.A."/>
            <person name="Heitman J."/>
        </authorList>
    </citation>
    <scope>NUCLEOTIDE SEQUENCE</scope>
    <source>
        <strain evidence="4">CBS 10118</strain>
    </source>
</reference>
<evidence type="ECO:0000256" key="1">
    <source>
        <dbReference type="SAM" id="MobiDB-lite"/>
    </source>
</evidence>
<organism evidence="3">
    <name type="scientific">Kwoniella bestiolae CBS 10118</name>
    <dbReference type="NCBI Taxonomy" id="1296100"/>
    <lineage>
        <taxon>Eukaryota</taxon>
        <taxon>Fungi</taxon>
        <taxon>Dikarya</taxon>
        <taxon>Basidiomycota</taxon>
        <taxon>Agaricomycotina</taxon>
        <taxon>Tremellomycetes</taxon>
        <taxon>Tremellales</taxon>
        <taxon>Cryptococcaceae</taxon>
        <taxon>Kwoniella</taxon>
    </lineage>
</organism>
<feature type="compositionally biased region" description="Gly residues" evidence="1">
    <location>
        <begin position="933"/>
        <end position="942"/>
    </location>
</feature>
<dbReference type="InterPro" id="IPR054708">
    <property type="entry name" value="MTPAP-like_central"/>
</dbReference>
<feature type="compositionally biased region" description="Low complexity" evidence="1">
    <location>
        <begin position="126"/>
        <end position="135"/>
    </location>
</feature>
<feature type="region of interest" description="Disordered" evidence="1">
    <location>
        <begin position="410"/>
        <end position="432"/>
    </location>
</feature>
<evidence type="ECO:0000313" key="4">
    <source>
        <dbReference type="EMBL" id="WVW84643.1"/>
    </source>
</evidence>
<keyword evidence="5" id="KW-1185">Reference proteome</keyword>
<dbReference type="EMBL" id="CP144545">
    <property type="protein sequence ID" value="WVW84643.1"/>
    <property type="molecule type" value="Genomic_DNA"/>
</dbReference>
<dbReference type="Gene3D" id="1.10.1410.10">
    <property type="match status" value="1"/>
</dbReference>
<dbReference type="GO" id="GO:0031123">
    <property type="term" value="P:RNA 3'-end processing"/>
    <property type="evidence" value="ECO:0007669"/>
    <property type="project" value="TreeGrafter"/>
</dbReference>
<gene>
    <name evidence="3" type="ORF">I302_06061</name>
    <name evidence="4" type="ORF">I302_106677</name>
</gene>
<dbReference type="SUPFAM" id="SSF81301">
    <property type="entry name" value="Nucleotidyltransferase"/>
    <property type="match status" value="1"/>
</dbReference>
<dbReference type="Proteomes" id="UP000092730">
    <property type="component" value="Chromosome 5"/>
</dbReference>
<dbReference type="GO" id="GO:0016779">
    <property type="term" value="F:nucleotidyltransferase activity"/>
    <property type="evidence" value="ECO:0007669"/>
    <property type="project" value="UniProtKB-ARBA"/>
</dbReference>
<accession>A0A1B9G0R3</accession>
<dbReference type="CDD" id="cd05402">
    <property type="entry name" value="NT_PAP_TUTase"/>
    <property type="match status" value="1"/>
</dbReference>
<dbReference type="STRING" id="1296100.A0A1B9G0R3"/>
<reference evidence="3" key="1">
    <citation type="submission" date="2013-07" db="EMBL/GenBank/DDBJ databases">
        <title>The Genome Sequence of Cryptococcus bestiolae CBS10118.</title>
        <authorList>
            <consortium name="The Broad Institute Genome Sequencing Platform"/>
            <person name="Cuomo C."/>
            <person name="Litvintseva A."/>
            <person name="Chen Y."/>
            <person name="Heitman J."/>
            <person name="Sun S."/>
            <person name="Springer D."/>
            <person name="Dromer F."/>
            <person name="Young S.K."/>
            <person name="Zeng Q."/>
            <person name="Gargeya S."/>
            <person name="Fitzgerald M."/>
            <person name="Abouelleil A."/>
            <person name="Alvarado L."/>
            <person name="Berlin A.M."/>
            <person name="Chapman S.B."/>
            <person name="Dewar J."/>
            <person name="Goldberg J."/>
            <person name="Griggs A."/>
            <person name="Gujja S."/>
            <person name="Hansen M."/>
            <person name="Howarth C."/>
            <person name="Imamovic A."/>
            <person name="Larimer J."/>
            <person name="McCowan C."/>
            <person name="Murphy C."/>
            <person name="Pearson M."/>
            <person name="Priest M."/>
            <person name="Roberts A."/>
            <person name="Saif S."/>
            <person name="Shea T."/>
            <person name="Sykes S."/>
            <person name="Wortman J."/>
            <person name="Nusbaum C."/>
            <person name="Birren B."/>
        </authorList>
    </citation>
    <scope>NUCLEOTIDE SEQUENCE [LARGE SCALE GENOMIC DNA]</scope>
    <source>
        <strain evidence="3">CBS 10118</strain>
    </source>
</reference>
<name>A0A1B9G0R3_9TREE</name>
<feature type="region of interest" description="Disordered" evidence="1">
    <location>
        <begin position="45"/>
        <end position="64"/>
    </location>
</feature>
<protein>
    <recommendedName>
        <fullName evidence="2">Poly(A) RNA polymerase mitochondrial-like central palm domain-containing protein</fullName>
    </recommendedName>
</protein>
<dbReference type="GeneID" id="30210460"/>
<dbReference type="AlphaFoldDB" id="A0A1B9G0R3"/>
<evidence type="ECO:0000259" key="2">
    <source>
        <dbReference type="Pfam" id="PF22600"/>
    </source>
</evidence>